<evidence type="ECO:0000313" key="10">
    <source>
        <dbReference type="Proteomes" id="UP001205890"/>
    </source>
</evidence>
<feature type="transmembrane region" description="Helical" evidence="7">
    <location>
        <begin position="263"/>
        <end position="283"/>
    </location>
</feature>
<dbReference type="RefSeq" id="WP_254742967.1">
    <property type="nucleotide sequence ID" value="NZ_JANCLU010000012.1"/>
</dbReference>
<dbReference type="EMBL" id="JANCLU010000012">
    <property type="protein sequence ID" value="MCP8939450.1"/>
    <property type="molecule type" value="Genomic_DNA"/>
</dbReference>
<evidence type="ECO:0000256" key="6">
    <source>
        <dbReference type="ARBA" id="ARBA00023136"/>
    </source>
</evidence>
<dbReference type="InterPro" id="IPR035906">
    <property type="entry name" value="MetI-like_sf"/>
</dbReference>
<gene>
    <name evidence="9" type="ORF">NK718_13070</name>
</gene>
<dbReference type="Gene3D" id="1.10.3720.10">
    <property type="entry name" value="MetI-like"/>
    <property type="match status" value="1"/>
</dbReference>
<feature type="transmembrane region" description="Helical" evidence="7">
    <location>
        <begin position="143"/>
        <end position="170"/>
    </location>
</feature>
<dbReference type="Proteomes" id="UP001205890">
    <property type="component" value="Unassembled WGS sequence"/>
</dbReference>
<feature type="domain" description="ABC transmembrane type-1" evidence="8">
    <location>
        <begin position="95"/>
        <end position="284"/>
    </location>
</feature>
<evidence type="ECO:0000259" key="8">
    <source>
        <dbReference type="PROSITE" id="PS50928"/>
    </source>
</evidence>
<dbReference type="InterPro" id="IPR050366">
    <property type="entry name" value="BP-dependent_transpt_permease"/>
</dbReference>
<dbReference type="SUPFAM" id="SSF161098">
    <property type="entry name" value="MetI-like"/>
    <property type="match status" value="1"/>
</dbReference>
<feature type="transmembrane region" description="Helical" evidence="7">
    <location>
        <begin position="34"/>
        <end position="56"/>
    </location>
</feature>
<evidence type="ECO:0000256" key="1">
    <source>
        <dbReference type="ARBA" id="ARBA00004651"/>
    </source>
</evidence>
<evidence type="ECO:0000256" key="5">
    <source>
        <dbReference type="ARBA" id="ARBA00022989"/>
    </source>
</evidence>
<reference evidence="9 10" key="1">
    <citation type="submission" date="2022-07" db="EMBL/GenBank/DDBJ databases">
        <authorList>
            <person name="Li W.-J."/>
            <person name="Deng Q.-Q."/>
        </authorList>
    </citation>
    <scope>NUCLEOTIDE SEQUENCE [LARGE SCALE GENOMIC DNA]</scope>
    <source>
        <strain evidence="9 10">SYSU M60028</strain>
    </source>
</reference>
<proteinExistence type="inferred from homology"/>
<comment type="similarity">
    <text evidence="7">Belongs to the binding-protein-dependent transport system permease family.</text>
</comment>
<sequence length="297" mass="31393">MSAVAPSPSAPAARRAPPDGVIAQLWRNIVHEPLTLFFFVVLVAIVLIAAFANVIAPYDPVEQSLLAVNQEPTAEHWLGTDQFGRDVLSRIIYGARTSLVLGLLSPAIAATIGTALGLVGGYFGGWPDRVLGRVIDLLLAFPALLLGILVAAALSSGFWSMVAVLTIAFAPRFARIARASTLSLRNEPFVEAAVAAGVGHPRIILRHILPNIAGPVVVVLTLWIATAIRLEATLSFLGMGTQPPQASWGNIIRDGLSNMYGSAWPIISAGVSITITVLAFNMIGDAVRDVLDPETRA</sequence>
<feature type="transmembrane region" description="Helical" evidence="7">
    <location>
        <begin position="99"/>
        <end position="123"/>
    </location>
</feature>
<dbReference type="Pfam" id="PF00528">
    <property type="entry name" value="BPD_transp_1"/>
    <property type="match status" value="1"/>
</dbReference>
<feature type="transmembrane region" description="Helical" evidence="7">
    <location>
        <begin position="212"/>
        <end position="230"/>
    </location>
</feature>
<organism evidence="9 10">
    <name type="scientific">Alsobacter ponti</name>
    <dbReference type="NCBI Taxonomy" id="2962936"/>
    <lineage>
        <taxon>Bacteria</taxon>
        <taxon>Pseudomonadati</taxon>
        <taxon>Pseudomonadota</taxon>
        <taxon>Alphaproteobacteria</taxon>
        <taxon>Hyphomicrobiales</taxon>
        <taxon>Alsobacteraceae</taxon>
        <taxon>Alsobacter</taxon>
    </lineage>
</organism>
<comment type="caution">
    <text evidence="9">The sequence shown here is derived from an EMBL/GenBank/DDBJ whole genome shotgun (WGS) entry which is preliminary data.</text>
</comment>
<keyword evidence="2 7" id="KW-0813">Transport</keyword>
<dbReference type="Pfam" id="PF12911">
    <property type="entry name" value="OppC_N"/>
    <property type="match status" value="1"/>
</dbReference>
<dbReference type="PROSITE" id="PS50928">
    <property type="entry name" value="ABC_TM1"/>
    <property type="match status" value="1"/>
</dbReference>
<dbReference type="PANTHER" id="PTHR43386:SF25">
    <property type="entry name" value="PEPTIDE ABC TRANSPORTER PERMEASE PROTEIN"/>
    <property type="match status" value="1"/>
</dbReference>
<evidence type="ECO:0000256" key="4">
    <source>
        <dbReference type="ARBA" id="ARBA00022692"/>
    </source>
</evidence>
<evidence type="ECO:0000256" key="7">
    <source>
        <dbReference type="RuleBase" id="RU363032"/>
    </source>
</evidence>
<protein>
    <submittedName>
        <fullName evidence="9">ABC transporter permease</fullName>
    </submittedName>
</protein>
<dbReference type="PANTHER" id="PTHR43386">
    <property type="entry name" value="OLIGOPEPTIDE TRANSPORT SYSTEM PERMEASE PROTEIN APPC"/>
    <property type="match status" value="1"/>
</dbReference>
<dbReference type="InterPro" id="IPR000515">
    <property type="entry name" value="MetI-like"/>
</dbReference>
<evidence type="ECO:0000256" key="2">
    <source>
        <dbReference type="ARBA" id="ARBA00022448"/>
    </source>
</evidence>
<evidence type="ECO:0000313" key="9">
    <source>
        <dbReference type="EMBL" id="MCP8939450.1"/>
    </source>
</evidence>
<keyword evidence="10" id="KW-1185">Reference proteome</keyword>
<dbReference type="CDD" id="cd06261">
    <property type="entry name" value="TM_PBP2"/>
    <property type="match status" value="1"/>
</dbReference>
<evidence type="ECO:0000256" key="3">
    <source>
        <dbReference type="ARBA" id="ARBA00022475"/>
    </source>
</evidence>
<comment type="subcellular location">
    <subcellularLocation>
        <location evidence="1 7">Cell membrane</location>
        <topology evidence="1 7">Multi-pass membrane protein</topology>
    </subcellularLocation>
</comment>
<keyword evidence="3" id="KW-1003">Cell membrane</keyword>
<name>A0ABT1LD77_9HYPH</name>
<keyword evidence="6 7" id="KW-0472">Membrane</keyword>
<accession>A0ABT1LD77</accession>
<keyword evidence="5 7" id="KW-1133">Transmembrane helix</keyword>
<keyword evidence="4 7" id="KW-0812">Transmembrane</keyword>
<dbReference type="InterPro" id="IPR025966">
    <property type="entry name" value="OppC_N"/>
</dbReference>